<name>A0AB34K5S9_PRYPA</name>
<proteinExistence type="predicted"/>
<dbReference type="Proteomes" id="UP001515480">
    <property type="component" value="Unassembled WGS sequence"/>
</dbReference>
<protein>
    <recommendedName>
        <fullName evidence="1">peptidylprolyl isomerase</fullName>
        <ecNumber evidence="1">5.2.1.8</ecNumber>
    </recommendedName>
</protein>
<keyword evidence="4" id="KW-1185">Reference proteome</keyword>
<evidence type="ECO:0000313" key="4">
    <source>
        <dbReference type="Proteomes" id="UP001515480"/>
    </source>
</evidence>
<dbReference type="EMBL" id="JBGBPQ010000002">
    <property type="protein sequence ID" value="KAL1528638.1"/>
    <property type="molecule type" value="Genomic_DNA"/>
</dbReference>
<evidence type="ECO:0000259" key="2">
    <source>
        <dbReference type="PROSITE" id="PS50059"/>
    </source>
</evidence>
<feature type="domain" description="PPIase FKBP-type" evidence="2">
    <location>
        <begin position="86"/>
        <end position="174"/>
    </location>
</feature>
<evidence type="ECO:0000256" key="1">
    <source>
        <dbReference type="PROSITE-ProRule" id="PRU00277"/>
    </source>
</evidence>
<dbReference type="InterPro" id="IPR001179">
    <property type="entry name" value="PPIase_FKBP_dom"/>
</dbReference>
<dbReference type="Pfam" id="PF00254">
    <property type="entry name" value="FKBP_C"/>
    <property type="match status" value="1"/>
</dbReference>
<comment type="caution">
    <text evidence="3">The sequence shown here is derived from an EMBL/GenBank/DDBJ whole genome shotgun (WGS) entry which is preliminary data.</text>
</comment>
<dbReference type="AlphaFoldDB" id="A0AB34K5S9"/>
<dbReference type="EC" id="5.2.1.8" evidence="1"/>
<reference evidence="3 4" key="1">
    <citation type="journal article" date="2024" name="Science">
        <title>Giant polyketide synthase enzymes in the biosynthesis of giant marine polyether toxins.</title>
        <authorList>
            <person name="Fallon T.R."/>
            <person name="Shende V.V."/>
            <person name="Wierzbicki I.H."/>
            <person name="Pendleton A.L."/>
            <person name="Watervoot N.F."/>
            <person name="Auber R.P."/>
            <person name="Gonzalez D.J."/>
            <person name="Wisecaver J.H."/>
            <person name="Moore B.S."/>
        </authorList>
    </citation>
    <scope>NUCLEOTIDE SEQUENCE [LARGE SCALE GENOMIC DNA]</scope>
    <source>
        <strain evidence="3 4">12B1</strain>
    </source>
</reference>
<dbReference type="GO" id="GO:0003755">
    <property type="term" value="F:peptidyl-prolyl cis-trans isomerase activity"/>
    <property type="evidence" value="ECO:0007669"/>
    <property type="project" value="UniProtKB-KW"/>
</dbReference>
<evidence type="ECO:0000313" key="3">
    <source>
        <dbReference type="EMBL" id="KAL1528638.1"/>
    </source>
</evidence>
<sequence length="248" mass="27653">MRLPPLPHPPLAHTRAGATVMWQPHDQHASPNRRDLLALTLLPLLLPARQAAALPSVPGLPSLGSDRVQTQELYVPDVCQARVRDQDFVVVTYVGRFSDGRIFDDRYAKTPLVYELGGFYLDGVDQALIGRCVGTKLLLTWPKSPPLRTENADELKLLPAGSSIEMEIEMRTIKYSLFGEKMRNPQDTYWFSPRELSLTSPPDSRGHLTSRVPQVKKDNPFSIAPNEKSLISAPSNTLVPLFDTFRGS</sequence>
<gene>
    <name evidence="3" type="ORF">AB1Y20_009976</name>
</gene>
<dbReference type="PROSITE" id="PS50059">
    <property type="entry name" value="FKBP_PPIASE"/>
    <property type="match status" value="1"/>
</dbReference>
<keyword evidence="1" id="KW-0413">Isomerase</keyword>
<dbReference type="InterPro" id="IPR046357">
    <property type="entry name" value="PPIase_dom_sf"/>
</dbReference>
<organism evidence="3 4">
    <name type="scientific">Prymnesium parvum</name>
    <name type="common">Toxic golden alga</name>
    <dbReference type="NCBI Taxonomy" id="97485"/>
    <lineage>
        <taxon>Eukaryota</taxon>
        <taxon>Haptista</taxon>
        <taxon>Haptophyta</taxon>
        <taxon>Prymnesiophyceae</taxon>
        <taxon>Prymnesiales</taxon>
        <taxon>Prymnesiaceae</taxon>
        <taxon>Prymnesium</taxon>
    </lineage>
</organism>
<dbReference type="SUPFAM" id="SSF54534">
    <property type="entry name" value="FKBP-like"/>
    <property type="match status" value="1"/>
</dbReference>
<comment type="catalytic activity">
    <reaction evidence="1">
        <text>[protein]-peptidylproline (omega=180) = [protein]-peptidylproline (omega=0)</text>
        <dbReference type="Rhea" id="RHEA:16237"/>
        <dbReference type="Rhea" id="RHEA-COMP:10747"/>
        <dbReference type="Rhea" id="RHEA-COMP:10748"/>
        <dbReference type="ChEBI" id="CHEBI:83833"/>
        <dbReference type="ChEBI" id="CHEBI:83834"/>
        <dbReference type="EC" id="5.2.1.8"/>
    </reaction>
</comment>
<dbReference type="Gene3D" id="3.10.50.40">
    <property type="match status" value="1"/>
</dbReference>
<keyword evidence="1" id="KW-0697">Rotamase</keyword>
<accession>A0AB34K5S9</accession>